<feature type="transmembrane region" description="Helical" evidence="9">
    <location>
        <begin position="546"/>
        <end position="569"/>
    </location>
</feature>
<evidence type="ECO:0000313" key="12">
    <source>
        <dbReference type="Proteomes" id="UP000309215"/>
    </source>
</evidence>
<protein>
    <recommendedName>
        <fullName evidence="10">Glycosyltransferase RgtA/B/C/D-like domain-containing protein</fullName>
    </recommendedName>
</protein>
<evidence type="ECO:0000256" key="6">
    <source>
        <dbReference type="ARBA" id="ARBA00022989"/>
    </source>
</evidence>
<evidence type="ECO:0000259" key="10">
    <source>
        <dbReference type="Pfam" id="PF13231"/>
    </source>
</evidence>
<reference evidence="11 12" key="1">
    <citation type="submission" date="2019-04" db="EMBL/GenBank/DDBJ databases">
        <authorList>
            <person name="Li Y."/>
            <person name="Wang J."/>
        </authorList>
    </citation>
    <scope>NUCLEOTIDE SEQUENCE [LARGE SCALE GENOMIC DNA]</scope>
    <source>
        <strain evidence="11 12">DSM 14668</strain>
    </source>
</reference>
<dbReference type="GO" id="GO:0016763">
    <property type="term" value="F:pentosyltransferase activity"/>
    <property type="evidence" value="ECO:0007669"/>
    <property type="project" value="TreeGrafter"/>
</dbReference>
<feature type="transmembrane region" description="Helical" evidence="9">
    <location>
        <begin position="448"/>
        <end position="468"/>
    </location>
</feature>
<organism evidence="11 12">
    <name type="scientific">Polyangium fumosum</name>
    <dbReference type="NCBI Taxonomy" id="889272"/>
    <lineage>
        <taxon>Bacteria</taxon>
        <taxon>Pseudomonadati</taxon>
        <taxon>Myxococcota</taxon>
        <taxon>Polyangia</taxon>
        <taxon>Polyangiales</taxon>
        <taxon>Polyangiaceae</taxon>
        <taxon>Polyangium</taxon>
    </lineage>
</organism>
<feature type="transmembrane region" description="Helical" evidence="9">
    <location>
        <begin position="406"/>
        <end position="423"/>
    </location>
</feature>
<keyword evidence="3" id="KW-0328">Glycosyltransferase</keyword>
<dbReference type="PANTHER" id="PTHR33908">
    <property type="entry name" value="MANNOSYLTRANSFERASE YKCB-RELATED"/>
    <property type="match status" value="1"/>
</dbReference>
<dbReference type="GO" id="GO:0009103">
    <property type="term" value="P:lipopolysaccharide biosynthetic process"/>
    <property type="evidence" value="ECO:0007669"/>
    <property type="project" value="UniProtKB-ARBA"/>
</dbReference>
<feature type="transmembrane region" description="Helical" evidence="9">
    <location>
        <begin position="581"/>
        <end position="600"/>
    </location>
</feature>
<dbReference type="EMBL" id="SSMQ01000025">
    <property type="protein sequence ID" value="TKD04392.1"/>
    <property type="molecule type" value="Genomic_DNA"/>
</dbReference>
<dbReference type="OrthoDB" id="5487958at2"/>
<feature type="domain" description="Glycosyltransferase RgtA/B/C/D-like" evidence="10">
    <location>
        <begin position="103"/>
        <end position="180"/>
    </location>
</feature>
<keyword evidence="5 9" id="KW-0812">Transmembrane</keyword>
<feature type="transmembrane region" description="Helical" evidence="9">
    <location>
        <begin position="504"/>
        <end position="526"/>
    </location>
</feature>
<comment type="caution">
    <text evidence="11">The sequence shown here is derived from an EMBL/GenBank/DDBJ whole genome shotgun (WGS) entry which is preliminary data.</text>
</comment>
<evidence type="ECO:0000256" key="2">
    <source>
        <dbReference type="ARBA" id="ARBA00022475"/>
    </source>
</evidence>
<feature type="transmembrane region" description="Helical" evidence="9">
    <location>
        <begin position="351"/>
        <end position="371"/>
    </location>
</feature>
<keyword evidence="4" id="KW-0808">Transferase</keyword>
<keyword evidence="7 9" id="KW-0472">Membrane</keyword>
<evidence type="ECO:0000256" key="5">
    <source>
        <dbReference type="ARBA" id="ARBA00022692"/>
    </source>
</evidence>
<dbReference type="InterPro" id="IPR038731">
    <property type="entry name" value="RgtA/B/C-like"/>
</dbReference>
<dbReference type="AlphaFoldDB" id="A0A4U1J8W0"/>
<dbReference type="GO" id="GO:0010041">
    <property type="term" value="P:response to iron(III) ion"/>
    <property type="evidence" value="ECO:0007669"/>
    <property type="project" value="TreeGrafter"/>
</dbReference>
<keyword evidence="6 9" id="KW-1133">Transmembrane helix</keyword>
<feature type="transmembrane region" description="Helical" evidence="9">
    <location>
        <begin position="144"/>
        <end position="160"/>
    </location>
</feature>
<keyword evidence="2" id="KW-1003">Cell membrane</keyword>
<keyword evidence="12" id="KW-1185">Reference proteome</keyword>
<comment type="subcellular location">
    <subcellularLocation>
        <location evidence="1">Cell membrane</location>
        <topology evidence="1">Multi-pass membrane protein</topology>
    </subcellularLocation>
</comment>
<proteinExistence type="predicted"/>
<feature type="transmembrane region" description="Helical" evidence="9">
    <location>
        <begin position="321"/>
        <end position="339"/>
    </location>
</feature>
<feature type="transmembrane region" description="Helical" evidence="9">
    <location>
        <begin position="231"/>
        <end position="251"/>
    </location>
</feature>
<evidence type="ECO:0000256" key="8">
    <source>
        <dbReference type="SAM" id="MobiDB-lite"/>
    </source>
</evidence>
<gene>
    <name evidence="11" type="ORF">E8A74_23840</name>
</gene>
<evidence type="ECO:0000256" key="7">
    <source>
        <dbReference type="ARBA" id="ARBA00023136"/>
    </source>
</evidence>
<dbReference type="InterPro" id="IPR050297">
    <property type="entry name" value="LipidA_mod_glycosyltrf_83"/>
</dbReference>
<feature type="transmembrane region" description="Helical" evidence="9">
    <location>
        <begin position="119"/>
        <end position="137"/>
    </location>
</feature>
<dbReference type="Proteomes" id="UP000309215">
    <property type="component" value="Unassembled WGS sequence"/>
</dbReference>
<feature type="transmembrane region" description="Helical" evidence="9">
    <location>
        <begin position="377"/>
        <end position="394"/>
    </location>
</feature>
<feature type="transmembrane region" description="Helical" evidence="9">
    <location>
        <begin position="263"/>
        <end position="284"/>
    </location>
</feature>
<dbReference type="PANTHER" id="PTHR33908:SF3">
    <property type="entry name" value="UNDECAPRENYL PHOSPHATE-ALPHA-4-AMINO-4-DEOXY-L-ARABINOSE ARABINOSYL TRANSFERASE"/>
    <property type="match status" value="1"/>
</dbReference>
<feature type="transmembrane region" description="Helical" evidence="9">
    <location>
        <begin position="207"/>
        <end position="225"/>
    </location>
</feature>
<name>A0A4U1J8W0_9BACT</name>
<evidence type="ECO:0000256" key="9">
    <source>
        <dbReference type="SAM" id="Phobius"/>
    </source>
</evidence>
<evidence type="ECO:0000256" key="1">
    <source>
        <dbReference type="ARBA" id="ARBA00004651"/>
    </source>
</evidence>
<dbReference type="GO" id="GO:0005886">
    <property type="term" value="C:plasma membrane"/>
    <property type="evidence" value="ECO:0007669"/>
    <property type="project" value="UniProtKB-SubCell"/>
</dbReference>
<evidence type="ECO:0000256" key="3">
    <source>
        <dbReference type="ARBA" id="ARBA00022676"/>
    </source>
</evidence>
<dbReference type="RefSeq" id="WP_136931361.1">
    <property type="nucleotide sequence ID" value="NZ_SSMQ01000025.1"/>
</dbReference>
<evidence type="ECO:0000256" key="4">
    <source>
        <dbReference type="ARBA" id="ARBA00022679"/>
    </source>
</evidence>
<evidence type="ECO:0000313" key="11">
    <source>
        <dbReference type="EMBL" id="TKD04392.1"/>
    </source>
</evidence>
<dbReference type="Pfam" id="PF13231">
    <property type="entry name" value="PMT_2"/>
    <property type="match status" value="1"/>
</dbReference>
<feature type="transmembrane region" description="Helical" evidence="9">
    <location>
        <begin position="166"/>
        <end position="187"/>
    </location>
</feature>
<accession>A0A4U1J8W0</accession>
<feature type="region of interest" description="Disordered" evidence="8">
    <location>
        <begin position="1"/>
        <end position="21"/>
    </location>
</feature>
<sequence>MEAVPESAQGGTTREDARTPASARAPSFAAWSRPLALAVAALVLFSTLGKSGIWDPYELDAADLSRRIAIHVFHADKLALPDAVNQMPTLSDLRMGELPFTSMALGFRLFGLADWTGRLPLAIWAFVGVVALHEILARLSGKRAALYGAVALATTPLYFMQARTMLGDIVTMSSLSLAFAGLVGALFDRARGTKEGAEVEVPGARTWLVKGVWLLVGALGLVAGYMSRGLLIGVAVPALAAGLAWLVLELGGFSAGRTLGEHAIGALSLLFGLMALGVGISLLARTSPDAALPRALGVALTKKASVDATFDRTIRHLGHALFPWSAFLPFAIGRLFRAPVELDVPARRREVGLRVALLVGAAVAYAVYAALTPHVTFLPWSGVALLAGVAGLAVADFDRGAPPSRALALGVALLAFVLYRDMVLEPGRMFSVFEVDKPSFPKSFEQDAAALMRLSAAAFAALVAIAWFEGRTDKPSSIAAWADGLVEDYRKVSRELATIWNGNLFFAAVVVEAALVGLGAMLFLGTRLGWASVLRLPRNFIDAGLNLWWALPLLLATLPLSFAAVRDGFRAALGLTRLPRGAGVLLAALAAGAVLSFGYYPALAAQLSPKEVFDAYARLQKPGEPLGLLGVRARSIAYYHHGGEVAQFNDPAEAFKWLTEGTDRRWLIVRAEELPRLNSLHRKNKGSNLPVLDARSSQILLVSSDLGGQPNENPLGAQVLDAPLPRLHEVDAAFEDQIEVLGWEVRDGTGQAVDSVVPQRKYHMRFYYRVVNPITGTWKAFLHIDGYQRRYNGDHTVLDGKYAMNLWQPNDIVVDDYVFELEPNFTPGDYTIYFGFFSGDTRFRVTRGPNHENRVIGGALHVR</sequence>